<dbReference type="Proteomes" id="UP000439123">
    <property type="component" value="Unassembled WGS sequence"/>
</dbReference>
<name>A0A653LER8_AERVE</name>
<accession>A0A653LER8</accession>
<sequence>MLFLVVIKVMSPLPTGKTSIDGDAICVLHNEDEFRIHELIDTHIKPLVRTEYNSTLFIKIEVRSPLPNPLPPLFTGLRTGIPNPINLYTTITLASCFPACRQRGRMERYIVASPMGLVRYVTCS</sequence>
<organism evidence="1 2">
    <name type="scientific">Aeromonas veronii</name>
    <dbReference type="NCBI Taxonomy" id="654"/>
    <lineage>
        <taxon>Bacteria</taxon>
        <taxon>Pseudomonadati</taxon>
        <taxon>Pseudomonadota</taxon>
        <taxon>Gammaproteobacteria</taxon>
        <taxon>Aeromonadales</taxon>
        <taxon>Aeromonadaceae</taxon>
        <taxon>Aeromonas</taxon>
    </lineage>
</organism>
<protein>
    <submittedName>
        <fullName evidence="1">Uncharacterized protein</fullName>
    </submittedName>
</protein>
<dbReference type="AlphaFoldDB" id="A0A653LER8"/>
<proteinExistence type="predicted"/>
<evidence type="ECO:0000313" key="1">
    <source>
        <dbReference type="EMBL" id="VXA89372.1"/>
    </source>
</evidence>
<reference evidence="1 2" key="1">
    <citation type="submission" date="2019-10" db="EMBL/GenBank/DDBJ databases">
        <authorList>
            <person name="Karimi E."/>
        </authorList>
    </citation>
    <scope>NUCLEOTIDE SEQUENCE [LARGE SCALE GENOMIC DNA]</scope>
    <source>
        <strain evidence="1">Aeromonas sp. 8C</strain>
    </source>
</reference>
<gene>
    <name evidence="1" type="ORF">AERO8C_90076</name>
</gene>
<evidence type="ECO:0000313" key="2">
    <source>
        <dbReference type="Proteomes" id="UP000439123"/>
    </source>
</evidence>
<dbReference type="EMBL" id="CABWLC010000022">
    <property type="protein sequence ID" value="VXA89372.1"/>
    <property type="molecule type" value="Genomic_DNA"/>
</dbReference>